<evidence type="ECO:0000313" key="13">
    <source>
        <dbReference type="Proteomes" id="UP001274896"/>
    </source>
</evidence>
<keyword evidence="4" id="KW-0813">Transport</keyword>
<evidence type="ECO:0000259" key="10">
    <source>
        <dbReference type="Pfam" id="PF13358"/>
    </source>
</evidence>
<dbReference type="Pfam" id="PF13358">
    <property type="entry name" value="DDE_3"/>
    <property type="match status" value="1"/>
</dbReference>
<feature type="compositionally biased region" description="Low complexity" evidence="9">
    <location>
        <begin position="241"/>
        <end position="252"/>
    </location>
</feature>
<dbReference type="EMBL" id="JAUCMX010000006">
    <property type="protein sequence ID" value="KAK3542819.1"/>
    <property type="molecule type" value="Genomic_DNA"/>
</dbReference>
<feature type="domain" description="Tc1-like transposase DDE" evidence="10">
    <location>
        <begin position="323"/>
        <end position="426"/>
    </location>
</feature>
<evidence type="ECO:0000256" key="8">
    <source>
        <dbReference type="ARBA" id="ARBA00040444"/>
    </source>
</evidence>
<comment type="caution">
    <text evidence="12">The sequence shown here is derived from an EMBL/GenBank/DDBJ whole genome shotgun (WGS) entry which is preliminary data.</text>
</comment>
<organism evidence="12 13">
    <name type="scientific">Hemibagrus guttatus</name>
    <dbReference type="NCBI Taxonomy" id="175788"/>
    <lineage>
        <taxon>Eukaryota</taxon>
        <taxon>Metazoa</taxon>
        <taxon>Chordata</taxon>
        <taxon>Craniata</taxon>
        <taxon>Vertebrata</taxon>
        <taxon>Euteleostomi</taxon>
        <taxon>Actinopterygii</taxon>
        <taxon>Neopterygii</taxon>
        <taxon>Teleostei</taxon>
        <taxon>Ostariophysi</taxon>
        <taxon>Siluriformes</taxon>
        <taxon>Bagridae</taxon>
        <taxon>Hemibagrus</taxon>
    </lineage>
</organism>
<evidence type="ECO:0000256" key="9">
    <source>
        <dbReference type="SAM" id="MobiDB-lite"/>
    </source>
</evidence>
<proteinExistence type="inferred from homology"/>
<feature type="region of interest" description="Disordered" evidence="9">
    <location>
        <begin position="240"/>
        <end position="259"/>
    </location>
</feature>
<reference evidence="12" key="1">
    <citation type="submission" date="2023-06" db="EMBL/GenBank/DDBJ databases">
        <title>Male Hemibagrus guttatus genome.</title>
        <authorList>
            <person name="Bian C."/>
        </authorList>
    </citation>
    <scope>NUCLEOTIDE SEQUENCE</scope>
    <source>
        <strain evidence="12">Male_cb2023</strain>
        <tissue evidence="12">Muscle</tissue>
    </source>
</reference>
<feature type="domain" description="Sleeping Beauty transposase HTH" evidence="11">
    <location>
        <begin position="253"/>
        <end position="304"/>
    </location>
</feature>
<sequence length="1378" mass="155352">MMAALGAPEVISQLESAAKVLMLVCEAPPSMVSTEQRQHAEHIFLSFRKSKSPFAVCKHILETSKVDYVLFQAATAIMEAVVREWILLEKNSIESLRTFLLTYVLQRPNLQKYVREQILLAVAVIVKRGSLDKSINCKSIFHEVSQLISSGNPTVQTLACSILTALLSEFSSSSKTSNIGLSMEFHGSCKRVFQEDDLKQIFLLNMEVLQEFSRREHLNAQMSSVFQRYLALANQYKRHLSTTSNSQTPNSTMAKTKELSKDTRNKIVDLHQAGKTESAIGKQLGVKKSTVGAINRKWKTYKTTDNLPRSLAPRKISPRGVKMFTRAGPGRLIRVKERMNEAMYREILSKNLLPSARALKMKHGWVFQHDNDPKLTARATKEWLRKKHFKVLEWPSQSPDLNPIENLWRELKIRVAQRQPQNITALEEICMEEWAKLPATVIPTLIGLASDIVMLVTLTKMPLGRHYIAMFEATQNVMLKPTESWREALLDHRVMDLFFTVHRKIREDSDMAQDSLQCLAQLASMHGPVFPDERAQVTYLAHLVEGLLNMINGIEIEDSEAVGISNIISNLIATFPRSVLTALPSELFSSFINCLTLLTCSFGRSAALEEVLDKDDMVYMEAYDKLLESWLTLVQEDEHFPRGCFVQPAVQVFNSYIQCHLAAPDGTRNLTANGVASHEEEEINELQEDDRELFSDQLASIGMLGRIAAEHCIPLLTNLLEDRVTRLHGQLQRHQQHLMASSEPDSVDRKVLDDLYEDIHWLILVSGYLLADDPQGETPMIPTEVMEFSIKHSTEVDINTTLQVLGSPGEKASSIPGCNRTDSVIRLLSAVLRTSEVESRATRASLTQLLSPQMGKDIVWFLRRWAKTYLLVDEKLYGQISIPLSTAFGADTEGAQWIVGYLLEKVINNLSVWSSEPDLANDTVELLVTLVEKRERANIVVQCENWWSLAKQFASRSPPLHLLSSPIQRTLMKALVLGGFAHMDSDTKQQYWAEVLHPLQQRFLNLINQENFAQICQEEAVKQEIVATLEALCGIAEATQIDNVASLFSFLMDFLSSCIGLMEVYQNSPETVNLIIEVFVEVAHKQICYLGETKSMKLYEVCLTLLQVYSKNNLGRKRLDVAAEEDQYQDLLLIMELLTNLLSKEFIDFSDTDEVFRGQEQSSGGGRTVSAADVVLFGVNIVLPLMSQDLLKFPSLCNQYYKLITFICEIFPEKIPQLPEELFKSLMFSLELGMTSYPFTASGMSSEISQLCLESLSPLAEQCAKTQEKDTPLFIATRHFLKLVFDMLVLQKHNTEMTVAAGEALYTLVCLHQTEYSELVETLLSSQRDAVIYQRLADAFNTLTASSTPPAMDRKQKVAFLKSLEEFVANVGGLLCVK</sequence>
<name>A0AAE0V754_9TELE</name>
<dbReference type="GO" id="GO:0005737">
    <property type="term" value="C:cytoplasm"/>
    <property type="evidence" value="ECO:0007669"/>
    <property type="project" value="UniProtKB-SubCell"/>
</dbReference>
<evidence type="ECO:0000256" key="7">
    <source>
        <dbReference type="ARBA" id="ARBA00023242"/>
    </source>
</evidence>
<evidence type="ECO:0000256" key="6">
    <source>
        <dbReference type="ARBA" id="ARBA00022927"/>
    </source>
</evidence>
<dbReference type="GO" id="GO:0003676">
    <property type="term" value="F:nucleic acid binding"/>
    <property type="evidence" value="ECO:0007669"/>
    <property type="project" value="InterPro"/>
</dbReference>
<dbReference type="GO" id="GO:0005643">
    <property type="term" value="C:nuclear pore"/>
    <property type="evidence" value="ECO:0007669"/>
    <property type="project" value="TreeGrafter"/>
</dbReference>
<evidence type="ECO:0000256" key="1">
    <source>
        <dbReference type="ARBA" id="ARBA00004123"/>
    </source>
</evidence>
<dbReference type="Proteomes" id="UP001274896">
    <property type="component" value="Unassembled WGS sequence"/>
</dbReference>
<dbReference type="Pfam" id="PF25787">
    <property type="entry name" value="HTH_SB"/>
    <property type="match status" value="1"/>
</dbReference>
<protein>
    <recommendedName>
        <fullName evidence="8">Exportin-4</fullName>
    </recommendedName>
</protein>
<keyword evidence="13" id="KW-1185">Reference proteome</keyword>
<evidence type="ECO:0000259" key="11">
    <source>
        <dbReference type="Pfam" id="PF25787"/>
    </source>
</evidence>
<dbReference type="InterPro" id="IPR036397">
    <property type="entry name" value="RNaseH_sf"/>
</dbReference>
<keyword evidence="5" id="KW-0963">Cytoplasm</keyword>
<dbReference type="SUPFAM" id="SSF48371">
    <property type="entry name" value="ARM repeat"/>
    <property type="match status" value="1"/>
</dbReference>
<dbReference type="PANTHER" id="PTHR12596:SF1">
    <property type="entry name" value="EXPORTIN-4"/>
    <property type="match status" value="1"/>
</dbReference>
<dbReference type="GO" id="GO:0005049">
    <property type="term" value="F:nuclear export signal receptor activity"/>
    <property type="evidence" value="ECO:0007669"/>
    <property type="project" value="InterPro"/>
</dbReference>
<evidence type="ECO:0000256" key="4">
    <source>
        <dbReference type="ARBA" id="ARBA00022448"/>
    </source>
</evidence>
<evidence type="ECO:0000313" key="12">
    <source>
        <dbReference type="EMBL" id="KAK3542819.1"/>
    </source>
</evidence>
<dbReference type="InterPro" id="IPR057667">
    <property type="entry name" value="HTH_SB"/>
</dbReference>
<dbReference type="InterPro" id="IPR009057">
    <property type="entry name" value="Homeodomain-like_sf"/>
</dbReference>
<dbReference type="InterPro" id="IPR016024">
    <property type="entry name" value="ARM-type_fold"/>
</dbReference>
<dbReference type="Gene3D" id="3.30.420.10">
    <property type="entry name" value="Ribonuclease H-like superfamily/Ribonuclease H"/>
    <property type="match status" value="1"/>
</dbReference>
<keyword evidence="6" id="KW-0653">Protein transport</keyword>
<evidence type="ECO:0000256" key="3">
    <source>
        <dbReference type="ARBA" id="ARBA00009466"/>
    </source>
</evidence>
<evidence type="ECO:0000256" key="5">
    <source>
        <dbReference type="ARBA" id="ARBA00022490"/>
    </source>
</evidence>
<comment type="subcellular location">
    <subcellularLocation>
        <location evidence="2">Cytoplasm</location>
    </subcellularLocation>
    <subcellularLocation>
        <location evidence="1">Nucleus</location>
    </subcellularLocation>
</comment>
<evidence type="ECO:0000256" key="2">
    <source>
        <dbReference type="ARBA" id="ARBA00004496"/>
    </source>
</evidence>
<dbReference type="Gene3D" id="1.25.10.10">
    <property type="entry name" value="Leucine-rich Repeat Variant"/>
    <property type="match status" value="2"/>
</dbReference>
<dbReference type="PANTHER" id="PTHR12596">
    <property type="entry name" value="EXPORTIN 4,7-RELATED"/>
    <property type="match status" value="1"/>
</dbReference>
<dbReference type="InterPro" id="IPR011989">
    <property type="entry name" value="ARM-like"/>
</dbReference>
<comment type="similarity">
    <text evidence="3">Belongs to the exportin family.</text>
</comment>
<dbReference type="InterPro" id="IPR038717">
    <property type="entry name" value="Tc1-like_DDE_dom"/>
</dbReference>
<accession>A0AAE0V754</accession>
<dbReference type="SUPFAM" id="SSF46689">
    <property type="entry name" value="Homeodomain-like"/>
    <property type="match status" value="1"/>
</dbReference>
<keyword evidence="7" id="KW-0539">Nucleus</keyword>
<gene>
    <name evidence="12" type="ORF">QTP70_004331</name>
</gene>
<dbReference type="GO" id="GO:0006611">
    <property type="term" value="P:protein export from nucleus"/>
    <property type="evidence" value="ECO:0007669"/>
    <property type="project" value="TreeGrafter"/>
</dbReference>
<dbReference type="FunFam" id="1.25.10.10:FF:000077">
    <property type="entry name" value="Exportin 4"/>
    <property type="match status" value="1"/>
</dbReference>
<dbReference type="InterPro" id="IPR044189">
    <property type="entry name" value="XPO4/7-like"/>
</dbReference>